<evidence type="ECO:0000313" key="3">
    <source>
        <dbReference type="Proteomes" id="UP000204338"/>
    </source>
</evidence>
<sequence>MNPQFAQPKGSTSKESNKDSIARKFGCKKSEVVYAKAGQSLSGYKVIYDKLSQRAYALPSNIGAVTVTSLVDGILTHSGGTVDLGALAVLREEYVTLVENFTSGFTIRVKNEVVSDGVSLYRWNGAFPKTVAPGSTPATTGGVGLGAWVSVGDVSLRSELSKEDGFKYIGYSSVEGLRSIEPSTPNQQIMVNRYNDSDAGKSGAGAFYYDPNDTTSADDGTLVIVTTNGKRWKRINPHNDFAYLSGGRYGDFDNTEAMQRCVDGMVSGKIRPPVYINGTIRIDGTVNVNNLDTSVPEKFVSFIGGEIVANGQQYVFSSTEADNASGNIEFVGTNFSQKDTSKVTYIINGQKLIRVLFNGGTVNGLLVAKSNNWLQTLYLTGTKIIRSPQGYALDAGQWFDVRLSKVVFERGWDFARATATGQCVTYSSVTECCIEGSQNGVVIIGGVSGFTFADNTLELMTGQYLDIGASGDKSNSLVVTGNTAYLTADQKASASYFAYNLPAITQNGTSLVQANFTDGNLYSVYPGNQQLISLSGMCGAGKVFLNAANGPTHVRYSLQYGEIERTISALGRDVGVGDVNPQTEPAYYGNITWSTGSYIAKKNPTVVSRNITALGKLADCLLKGWVCQIGGSPGTWVEDLMIL</sequence>
<dbReference type="GeneID" id="29081544"/>
<dbReference type="InterPro" id="IPR040775">
    <property type="entry name" value="Tail_spike_N"/>
</dbReference>
<reference evidence="2 3" key="1">
    <citation type="journal article" date="2019" name="Curr. Microbiol.">
        <title>Isolation and Genome Sequence Characterization of Bacteriophage vB_SalM_PM10, a Cba120virus, Concurrently Infecting Salmonella enterica Serovars Typhimurium, Typhi, and Enteritidis.</title>
        <authorList>
            <person name="Newase S."/>
            <person name="Kapadnis B.P."/>
            <person name="Shashidhar R."/>
        </authorList>
    </citation>
    <scope>NUCLEOTIDE SEQUENCE [LARGE SCALE GENOMIC DNA]</scope>
</reference>
<dbReference type="EMBL" id="KX438380">
    <property type="protein sequence ID" value="ANO57919.1"/>
    <property type="molecule type" value="Genomic_DNA"/>
</dbReference>
<evidence type="ECO:0000313" key="2">
    <source>
        <dbReference type="EMBL" id="ANO57919.1"/>
    </source>
</evidence>
<dbReference type="Proteomes" id="UP000204338">
    <property type="component" value="Segment"/>
</dbReference>
<name>A0A1B0Z1E3_9CAUD</name>
<evidence type="ECO:0000259" key="1">
    <source>
        <dbReference type="Pfam" id="PF18668"/>
    </source>
</evidence>
<dbReference type="Gene3D" id="3.30.2020.50">
    <property type="match status" value="1"/>
</dbReference>
<dbReference type="SMR" id="A0A1B0Z1E3"/>
<protein>
    <submittedName>
        <fullName evidence="2">Tail spike protein 1</fullName>
    </submittedName>
</protein>
<feature type="domain" description="Tail spike TSP1/Gp66 N-terminal" evidence="1">
    <location>
        <begin position="90"/>
        <end position="153"/>
    </location>
</feature>
<organism evidence="2 3">
    <name type="scientific">Salmonella phage vB-SalM-PM10</name>
    <dbReference type="NCBI Taxonomy" id="1868654"/>
    <lineage>
        <taxon>Viruses</taxon>
        <taxon>Duplodnaviria</taxon>
        <taxon>Heunggongvirae</taxon>
        <taxon>Uroviricota</taxon>
        <taxon>Caudoviricetes</taxon>
        <taxon>Pantevenvirales</taxon>
        <taxon>Ackermannviridae</taxon>
        <taxon>Cvivirinae</taxon>
        <taxon>Kuttervirus</taxon>
        <taxon>Kuttervirus PM10</taxon>
    </lineage>
</organism>
<proteinExistence type="predicted"/>
<dbReference type="Gene3D" id="2.10.10.80">
    <property type="match status" value="1"/>
</dbReference>
<dbReference type="RefSeq" id="YP_009293361.1">
    <property type="nucleotide sequence ID" value="NC_031128.1"/>
</dbReference>
<dbReference type="KEGG" id="vg:29081544"/>
<accession>A0A1B0Z1E3</accession>
<keyword evidence="3" id="KW-1185">Reference proteome</keyword>
<dbReference type="Pfam" id="PF18668">
    <property type="entry name" value="Tail_spike_N"/>
    <property type="match status" value="1"/>
</dbReference>